<evidence type="ECO:0000313" key="5">
    <source>
        <dbReference type="EMBL" id="KAK7082040.1"/>
    </source>
</evidence>
<comment type="caution">
    <text evidence="5">The sequence shown here is derived from an EMBL/GenBank/DDBJ whole genome shotgun (WGS) entry which is preliminary data.</text>
</comment>
<organism evidence="5 6">
    <name type="scientific">Halocaridina rubra</name>
    <name type="common">Hawaiian red shrimp</name>
    <dbReference type="NCBI Taxonomy" id="373956"/>
    <lineage>
        <taxon>Eukaryota</taxon>
        <taxon>Metazoa</taxon>
        <taxon>Ecdysozoa</taxon>
        <taxon>Arthropoda</taxon>
        <taxon>Crustacea</taxon>
        <taxon>Multicrustacea</taxon>
        <taxon>Malacostraca</taxon>
        <taxon>Eumalacostraca</taxon>
        <taxon>Eucarida</taxon>
        <taxon>Decapoda</taxon>
        <taxon>Pleocyemata</taxon>
        <taxon>Caridea</taxon>
        <taxon>Atyoidea</taxon>
        <taxon>Atyidae</taxon>
        <taxon>Halocaridina</taxon>
    </lineage>
</organism>
<evidence type="ECO:0000259" key="4">
    <source>
        <dbReference type="SMART" id="SM01318"/>
    </source>
</evidence>
<dbReference type="GO" id="GO:0005576">
    <property type="term" value="C:extracellular region"/>
    <property type="evidence" value="ECO:0007669"/>
    <property type="project" value="UniProtKB-SubCell"/>
</dbReference>
<proteinExistence type="predicted"/>
<dbReference type="PANTHER" id="PTHR39957:SF1">
    <property type="entry name" value="AT09846P1-RELATED"/>
    <property type="match status" value="1"/>
</dbReference>
<comment type="subcellular location">
    <subcellularLocation>
        <location evidence="1">Secreted</location>
    </subcellularLocation>
</comment>
<dbReference type="AlphaFoldDB" id="A0AAN8XPW2"/>
<keyword evidence="3" id="KW-0732">Signal</keyword>
<evidence type="ECO:0000256" key="2">
    <source>
        <dbReference type="ARBA" id="ARBA00022525"/>
    </source>
</evidence>
<feature type="domain" description="Single" evidence="4">
    <location>
        <begin position="42"/>
        <end position="105"/>
    </location>
</feature>
<feature type="chain" id="PRO_5042839061" description="Single domain-containing protein" evidence="3">
    <location>
        <begin position="21"/>
        <end position="106"/>
    </location>
</feature>
<dbReference type="InterPro" id="IPR053308">
    <property type="entry name" value="Vago-like"/>
</dbReference>
<evidence type="ECO:0000256" key="1">
    <source>
        <dbReference type="ARBA" id="ARBA00004613"/>
    </source>
</evidence>
<keyword evidence="2" id="KW-0964">Secreted</keyword>
<name>A0AAN8XPW2_HALRR</name>
<dbReference type="Proteomes" id="UP001381693">
    <property type="component" value="Unassembled WGS sequence"/>
</dbReference>
<dbReference type="Pfam" id="PF15430">
    <property type="entry name" value="SVWC"/>
    <property type="match status" value="1"/>
</dbReference>
<evidence type="ECO:0000256" key="3">
    <source>
        <dbReference type="SAM" id="SignalP"/>
    </source>
</evidence>
<reference evidence="5 6" key="1">
    <citation type="submission" date="2023-11" db="EMBL/GenBank/DDBJ databases">
        <title>Halocaridina rubra genome assembly.</title>
        <authorList>
            <person name="Smith C."/>
        </authorList>
    </citation>
    <scope>NUCLEOTIDE SEQUENCE [LARGE SCALE GENOMIC DNA]</scope>
    <source>
        <strain evidence="5">EP-1</strain>
        <tissue evidence="5">Whole</tissue>
    </source>
</reference>
<dbReference type="PANTHER" id="PTHR39957">
    <property type="entry name" value="AT09846P1-RELATED"/>
    <property type="match status" value="1"/>
</dbReference>
<accession>A0AAN8XPW2</accession>
<keyword evidence="6" id="KW-1185">Reference proteome</keyword>
<protein>
    <recommendedName>
        <fullName evidence="4">Single domain-containing protein</fullName>
    </recommendedName>
</protein>
<dbReference type="SMART" id="SM01318">
    <property type="entry name" value="SVWC"/>
    <property type="match status" value="1"/>
</dbReference>
<feature type="signal peptide" evidence="3">
    <location>
        <begin position="1"/>
        <end position="20"/>
    </location>
</feature>
<dbReference type="InterPro" id="IPR029277">
    <property type="entry name" value="SVWC_dom"/>
</dbReference>
<dbReference type="EMBL" id="JAXCGZ010004242">
    <property type="protein sequence ID" value="KAK7082040.1"/>
    <property type="molecule type" value="Genomic_DNA"/>
</dbReference>
<evidence type="ECO:0000313" key="6">
    <source>
        <dbReference type="Proteomes" id="UP001381693"/>
    </source>
</evidence>
<gene>
    <name evidence="5" type="ORF">SK128_024002</name>
</gene>
<sequence length="106" mass="11678">MMIPLRITVLVAMFAGITEAALMRGYAETDARYPGMCWVADIWEAIPPGGEWQLQNVCGKRICEKEGSDLTFTEETCGKVSAGSGCRLVQNLRKPYPDCCPQIKCS</sequence>